<feature type="region of interest" description="Disordered" evidence="1">
    <location>
        <begin position="1"/>
        <end position="20"/>
    </location>
</feature>
<evidence type="ECO:0000313" key="2">
    <source>
        <dbReference type="EMBL" id="MCZ4518947.1"/>
    </source>
</evidence>
<organism evidence="2 3">
    <name type="scientific">Rhodococcus ruber</name>
    <dbReference type="NCBI Taxonomy" id="1830"/>
    <lineage>
        <taxon>Bacteria</taxon>
        <taxon>Bacillati</taxon>
        <taxon>Actinomycetota</taxon>
        <taxon>Actinomycetes</taxon>
        <taxon>Mycobacteriales</taxon>
        <taxon>Nocardiaceae</taxon>
        <taxon>Rhodococcus</taxon>
    </lineage>
</organism>
<dbReference type="InterPro" id="IPR035905">
    <property type="entry name" value="Barstar-like_sf"/>
</dbReference>
<keyword evidence="3" id="KW-1185">Reference proteome</keyword>
<sequence length="109" mass="12432">MPMPPRQDQPLRNGAVHRNRDRFSVETATGHLSDLNYLIHYFDSGPWSALSQMYSAFVASMSFPDHDGQGLDAFNDVLGDIGSYRYGGRPKWSWNSIGDYRLRFSDEGR</sequence>
<dbReference type="Proteomes" id="UP001081071">
    <property type="component" value="Unassembled WGS sequence"/>
</dbReference>
<evidence type="ECO:0000256" key="1">
    <source>
        <dbReference type="SAM" id="MobiDB-lite"/>
    </source>
</evidence>
<dbReference type="EMBL" id="JAPWIJ010000004">
    <property type="protein sequence ID" value="MCZ4518947.1"/>
    <property type="molecule type" value="Genomic_DNA"/>
</dbReference>
<protein>
    <submittedName>
        <fullName evidence="2">Uncharacterized protein</fullName>
    </submittedName>
</protein>
<reference evidence="2" key="1">
    <citation type="submission" date="2022-12" db="EMBL/GenBank/DDBJ databases">
        <authorList>
            <person name="Krivoruchko A.V."/>
            <person name="Elkin A."/>
        </authorList>
    </citation>
    <scope>NUCLEOTIDE SEQUENCE</scope>
    <source>
        <strain evidence="2">IEGM 1391</strain>
    </source>
</reference>
<evidence type="ECO:0000313" key="3">
    <source>
        <dbReference type="Proteomes" id="UP001081071"/>
    </source>
</evidence>
<proteinExistence type="predicted"/>
<comment type="caution">
    <text evidence="2">The sequence shown here is derived from an EMBL/GenBank/DDBJ whole genome shotgun (WGS) entry which is preliminary data.</text>
</comment>
<dbReference type="RefSeq" id="WP_269603881.1">
    <property type="nucleotide sequence ID" value="NZ_JAPWIJ010000004.1"/>
</dbReference>
<name>A0ABT4MD85_9NOCA</name>
<dbReference type="SUPFAM" id="SSF52038">
    <property type="entry name" value="Barstar-related"/>
    <property type="match status" value="1"/>
</dbReference>
<accession>A0ABT4MD85</accession>
<dbReference type="Gene3D" id="3.30.370.10">
    <property type="entry name" value="Barstar-like"/>
    <property type="match status" value="1"/>
</dbReference>
<gene>
    <name evidence="2" type="ORF">O4220_10490</name>
</gene>